<dbReference type="AlphaFoldDB" id="A0A5B8SVG2"/>
<reference evidence="1 2" key="1">
    <citation type="submission" date="2019-06" db="EMBL/GenBank/DDBJ databases">
        <title>Genome analyses of bacteria isolated from kimchi.</title>
        <authorList>
            <person name="Lee S."/>
            <person name="Ahn S."/>
            <person name="Roh S."/>
        </authorList>
    </citation>
    <scope>NUCLEOTIDE SEQUENCE [LARGE SCALE GENOMIC DNA]</scope>
    <source>
        <strain evidence="1 2">CBA4606</strain>
    </source>
</reference>
<organism evidence="1 2">
    <name type="scientific">Pistricoccus aurantiacus</name>
    <dbReference type="NCBI Taxonomy" id="1883414"/>
    <lineage>
        <taxon>Bacteria</taxon>
        <taxon>Pseudomonadati</taxon>
        <taxon>Pseudomonadota</taxon>
        <taxon>Gammaproteobacteria</taxon>
        <taxon>Oceanospirillales</taxon>
        <taxon>Halomonadaceae</taxon>
        <taxon>Pistricoccus</taxon>
    </lineage>
</organism>
<dbReference type="OrthoDB" id="6183353at2"/>
<sequence length="108" mass="12633">MAGCWGISVNFESRAHRERRLRKAKLESLIEQQRIDLLVDSQRFREATSGIDHAWHTLMRWKVPLYGLGGLLVVRSARKPHSLRRWGQRAMAGAFLFQRIRKLLAVLR</sequence>
<accession>A0A5B8SVG2</accession>
<evidence type="ECO:0000313" key="1">
    <source>
        <dbReference type="EMBL" id="QEA39485.1"/>
    </source>
</evidence>
<dbReference type="Pfam" id="PF13997">
    <property type="entry name" value="YqjK"/>
    <property type="match status" value="1"/>
</dbReference>
<evidence type="ECO:0000313" key="2">
    <source>
        <dbReference type="Proteomes" id="UP000321272"/>
    </source>
</evidence>
<dbReference type="Proteomes" id="UP000321272">
    <property type="component" value="Chromosome"/>
</dbReference>
<dbReference type="EMBL" id="CP042382">
    <property type="protein sequence ID" value="QEA39485.1"/>
    <property type="molecule type" value="Genomic_DNA"/>
</dbReference>
<proteinExistence type="predicted"/>
<keyword evidence="2" id="KW-1185">Reference proteome</keyword>
<dbReference type="InterPro" id="IPR025612">
    <property type="entry name" value="YqjK"/>
</dbReference>
<evidence type="ECO:0008006" key="3">
    <source>
        <dbReference type="Google" id="ProtNLM"/>
    </source>
</evidence>
<dbReference type="KEGG" id="paur:FGL86_10625"/>
<name>A0A5B8SVG2_9GAMM</name>
<protein>
    <recommendedName>
        <fullName evidence="3">Cell division protein FtsH</fullName>
    </recommendedName>
</protein>
<gene>
    <name evidence="1" type="ORF">FGL86_10625</name>
</gene>